<dbReference type="AlphaFoldDB" id="A0A1M5E0X9"/>
<dbReference type="InterPro" id="IPR010390">
    <property type="entry name" value="ABC-2_transporter-like"/>
</dbReference>
<protein>
    <submittedName>
        <fullName evidence="2">ABC-2 type transport system permease protein</fullName>
    </submittedName>
</protein>
<feature type="transmembrane region" description="Helical" evidence="1">
    <location>
        <begin position="155"/>
        <end position="180"/>
    </location>
</feature>
<keyword evidence="1" id="KW-1133">Transmembrane helix</keyword>
<accession>A0A1M5E0X9</accession>
<feature type="transmembrane region" description="Helical" evidence="1">
    <location>
        <begin position="192"/>
        <end position="211"/>
    </location>
</feature>
<dbReference type="PANTHER" id="PTHR36833">
    <property type="entry name" value="SLR0610 PROTEIN-RELATED"/>
    <property type="match status" value="1"/>
</dbReference>
<keyword evidence="3" id="KW-1185">Reference proteome</keyword>
<reference evidence="2 3" key="1">
    <citation type="submission" date="2016-11" db="EMBL/GenBank/DDBJ databases">
        <authorList>
            <person name="Jaros S."/>
            <person name="Januszkiewicz K."/>
            <person name="Wedrychowicz H."/>
        </authorList>
    </citation>
    <scope>NUCLEOTIDE SEQUENCE [LARGE SCALE GENOMIC DNA]</scope>
    <source>
        <strain evidence="2 3">DSM 17918</strain>
    </source>
</reference>
<dbReference type="OrthoDB" id="9788195at2"/>
<organism evidence="2 3">
    <name type="scientific">Caldanaerobius fijiensis DSM 17918</name>
    <dbReference type="NCBI Taxonomy" id="1121256"/>
    <lineage>
        <taxon>Bacteria</taxon>
        <taxon>Bacillati</taxon>
        <taxon>Bacillota</taxon>
        <taxon>Clostridia</taxon>
        <taxon>Thermoanaerobacterales</taxon>
        <taxon>Thermoanaerobacteraceae</taxon>
        <taxon>Caldanaerobius</taxon>
    </lineage>
</organism>
<dbReference type="Proteomes" id="UP000184088">
    <property type="component" value="Unassembled WGS sequence"/>
</dbReference>
<proteinExistence type="predicted"/>
<dbReference type="PANTHER" id="PTHR36833:SF1">
    <property type="entry name" value="INTEGRAL MEMBRANE TRANSPORT PROTEIN"/>
    <property type="match status" value="1"/>
</dbReference>
<keyword evidence="1" id="KW-0472">Membrane</keyword>
<evidence type="ECO:0000313" key="3">
    <source>
        <dbReference type="Proteomes" id="UP000184088"/>
    </source>
</evidence>
<dbReference type="RefSeq" id="WP_159432413.1">
    <property type="nucleotide sequence ID" value="NZ_FQVH01000040.1"/>
</dbReference>
<keyword evidence="1" id="KW-0812">Transmembrane</keyword>
<dbReference type="STRING" id="1121256.SAMN02746089_02462"/>
<evidence type="ECO:0000256" key="1">
    <source>
        <dbReference type="SAM" id="Phobius"/>
    </source>
</evidence>
<name>A0A1M5E0X9_9THEO</name>
<gene>
    <name evidence="2" type="ORF">SAMN02746089_02462</name>
</gene>
<feature type="transmembrane region" description="Helical" evidence="1">
    <location>
        <begin position="20"/>
        <end position="40"/>
    </location>
</feature>
<dbReference type="Pfam" id="PF06182">
    <property type="entry name" value="ABC2_membrane_6"/>
    <property type="match status" value="1"/>
</dbReference>
<feature type="transmembrane region" description="Helical" evidence="1">
    <location>
        <begin position="78"/>
        <end position="95"/>
    </location>
</feature>
<feature type="transmembrane region" description="Helical" evidence="1">
    <location>
        <begin position="107"/>
        <end position="135"/>
    </location>
</feature>
<dbReference type="EMBL" id="FQVH01000040">
    <property type="protein sequence ID" value="SHF72907.1"/>
    <property type="molecule type" value="Genomic_DNA"/>
</dbReference>
<evidence type="ECO:0000313" key="2">
    <source>
        <dbReference type="EMBL" id="SHF72907.1"/>
    </source>
</evidence>
<sequence length="223" mass="25280">MIFIWVIFSHIPKIEGWEFYQIGLVYGLAAIPSGLAEFFLNTVWNLPSYYINQGNLDRVLIRPLNPLYTIVADGIEPHGLGFVIFGTGMVVYSLIHLHMPFTVLKVIYLIVAALSGAIIYFSINLFMATIAFWFIDVMSTMVMVHHLNEFAKYPLTIYHKAIQILITWVVPFAFTSFYPASYLLDKEAYKNLALITPLVAVIAFTIAHTFWNIGLKKYQSAGG</sequence>